<dbReference type="OrthoDB" id="9805269at2"/>
<gene>
    <name evidence="12" type="primary">hisD</name>
    <name evidence="19" type="ORF">AVL63_00010</name>
    <name evidence="20" type="ORF">HNR24_001682</name>
</gene>
<feature type="binding site" evidence="12 15">
    <location>
        <position position="190"/>
    </location>
    <ligand>
        <name>NAD(+)</name>
        <dbReference type="ChEBI" id="CHEBI:57540"/>
    </ligand>
</feature>
<dbReference type="GO" id="GO:0051287">
    <property type="term" value="F:NAD binding"/>
    <property type="evidence" value="ECO:0007669"/>
    <property type="project" value="InterPro"/>
</dbReference>
<evidence type="ECO:0000256" key="14">
    <source>
        <dbReference type="PIRSR" id="PIRSR000099-1"/>
    </source>
</evidence>
<comment type="function">
    <text evidence="1 12">Catalyzes the sequential NAD-dependent oxidations of L-histidinol to L-histidinaldehyde and then to L-histidine.</text>
</comment>
<keyword evidence="7 12" id="KW-0862">Zinc</keyword>
<evidence type="ECO:0000256" key="10">
    <source>
        <dbReference type="ARBA" id="ARBA00023102"/>
    </source>
</evidence>
<reference evidence="21" key="1">
    <citation type="submission" date="2015-12" db="EMBL/GenBank/DDBJ databases">
        <authorList>
            <person name="Nair G.R."/>
            <person name="Kaur G."/>
            <person name="Mayilraj S."/>
        </authorList>
    </citation>
    <scope>NUCLEOTIDE SEQUENCE [LARGE SCALE GENOMIC DNA]</scope>
    <source>
        <strain evidence="21">CD08_7</strain>
    </source>
</reference>
<dbReference type="InterPro" id="IPR012131">
    <property type="entry name" value="Hstdl_DH"/>
</dbReference>
<organism evidence="19 21">
    <name type="scientific">Nesterenkonia jeotgali</name>
    <dbReference type="NCBI Taxonomy" id="317018"/>
    <lineage>
        <taxon>Bacteria</taxon>
        <taxon>Bacillati</taxon>
        <taxon>Actinomycetota</taxon>
        <taxon>Actinomycetes</taxon>
        <taxon>Micrococcales</taxon>
        <taxon>Micrococcaceae</taxon>
        <taxon>Nesterenkonia</taxon>
    </lineage>
</organism>
<dbReference type="SUPFAM" id="SSF53720">
    <property type="entry name" value="ALDH-like"/>
    <property type="match status" value="1"/>
</dbReference>
<evidence type="ECO:0000256" key="4">
    <source>
        <dbReference type="ARBA" id="ARBA00012965"/>
    </source>
</evidence>
<protein>
    <recommendedName>
        <fullName evidence="5 12">Histidinol dehydrogenase</fullName>
        <shortName evidence="12">HDH</shortName>
        <ecNumber evidence="4 12">1.1.1.23</ecNumber>
    </recommendedName>
</protein>
<reference evidence="20 22" key="3">
    <citation type="submission" date="2020-08" db="EMBL/GenBank/DDBJ databases">
        <title>Sequencing the genomes of 1000 actinobacteria strains.</title>
        <authorList>
            <person name="Klenk H.-P."/>
        </authorList>
    </citation>
    <scope>NUCLEOTIDE SEQUENCE [LARGE SCALE GENOMIC DNA]</scope>
    <source>
        <strain evidence="20 22">DSM 19081</strain>
    </source>
</reference>
<dbReference type="GO" id="GO:0004399">
    <property type="term" value="F:histidinol dehydrogenase activity"/>
    <property type="evidence" value="ECO:0007669"/>
    <property type="project" value="UniProtKB-UniRule"/>
</dbReference>
<reference evidence="19" key="2">
    <citation type="submission" date="2015-12" db="EMBL/GenBank/DDBJ databases">
        <authorList>
            <person name="Shamseldin A."/>
            <person name="Moawad H."/>
            <person name="Abd El-Rahim W.M."/>
            <person name="Sadowsky M.J."/>
        </authorList>
    </citation>
    <scope>NUCLEOTIDE SEQUENCE [LARGE SCALE GENOMIC DNA]</scope>
    <source>
        <strain evidence="19">CD08_7</strain>
    </source>
</reference>
<evidence type="ECO:0000313" key="20">
    <source>
        <dbReference type="EMBL" id="MBA8921749.1"/>
    </source>
</evidence>
<feature type="binding site" evidence="12 17">
    <location>
        <position position="264"/>
    </location>
    <ligand>
        <name>Zn(2+)</name>
        <dbReference type="ChEBI" id="CHEBI:29105"/>
    </ligand>
</feature>
<feature type="binding site" evidence="12 15">
    <location>
        <position position="219"/>
    </location>
    <ligand>
        <name>NAD(+)</name>
        <dbReference type="ChEBI" id="CHEBI:57540"/>
    </ligand>
</feature>
<evidence type="ECO:0000256" key="15">
    <source>
        <dbReference type="PIRSR" id="PIRSR000099-2"/>
    </source>
</evidence>
<evidence type="ECO:0000256" key="12">
    <source>
        <dbReference type="HAMAP-Rule" id="MF_01024"/>
    </source>
</evidence>
<name>A0A0W8IF42_9MICC</name>
<comment type="cofactor">
    <cofactor evidence="12 17">
        <name>Zn(2+)</name>
        <dbReference type="ChEBI" id="CHEBI:29105"/>
    </cofactor>
    <text evidence="12 17">Binds 1 zinc ion per subunit.</text>
</comment>
<evidence type="ECO:0000256" key="8">
    <source>
        <dbReference type="ARBA" id="ARBA00023002"/>
    </source>
</evidence>
<dbReference type="InterPro" id="IPR016161">
    <property type="entry name" value="Ald_DH/histidinol_DH"/>
</dbReference>
<evidence type="ECO:0000256" key="1">
    <source>
        <dbReference type="ARBA" id="ARBA00003850"/>
    </source>
</evidence>
<dbReference type="InterPro" id="IPR001692">
    <property type="entry name" value="Histidinol_DH_CS"/>
</dbReference>
<comment type="similarity">
    <text evidence="3 12 13 18">Belongs to the histidinol dehydrogenase family.</text>
</comment>
<feature type="binding site" evidence="12 17">
    <location>
        <position position="426"/>
    </location>
    <ligand>
        <name>Zn(2+)</name>
        <dbReference type="ChEBI" id="CHEBI:29105"/>
    </ligand>
</feature>
<dbReference type="CDD" id="cd06572">
    <property type="entry name" value="Histidinol_dh"/>
    <property type="match status" value="1"/>
</dbReference>
<dbReference type="Gene3D" id="1.20.5.1300">
    <property type="match status" value="1"/>
</dbReference>
<dbReference type="Proteomes" id="UP000546252">
    <property type="component" value="Unassembled WGS sequence"/>
</dbReference>
<dbReference type="Pfam" id="PF00815">
    <property type="entry name" value="Histidinol_dh"/>
    <property type="match status" value="1"/>
</dbReference>
<keyword evidence="6 12" id="KW-0479">Metal-binding</keyword>
<dbReference type="GO" id="GO:0005829">
    <property type="term" value="C:cytosol"/>
    <property type="evidence" value="ECO:0007669"/>
    <property type="project" value="TreeGrafter"/>
</dbReference>
<evidence type="ECO:0000256" key="3">
    <source>
        <dbReference type="ARBA" id="ARBA00010178"/>
    </source>
</evidence>
<proteinExistence type="inferred from homology"/>
<evidence type="ECO:0000313" key="21">
    <source>
        <dbReference type="Proteomes" id="UP000054023"/>
    </source>
</evidence>
<evidence type="ECO:0000313" key="22">
    <source>
        <dbReference type="Proteomes" id="UP000546252"/>
    </source>
</evidence>
<feature type="binding site" evidence="12 17">
    <location>
        <position position="367"/>
    </location>
    <ligand>
        <name>Zn(2+)</name>
        <dbReference type="ChEBI" id="CHEBI:29105"/>
    </ligand>
</feature>
<evidence type="ECO:0000256" key="9">
    <source>
        <dbReference type="ARBA" id="ARBA00023027"/>
    </source>
</evidence>
<feature type="active site" description="Proton acceptor" evidence="12 14">
    <location>
        <position position="333"/>
    </location>
</feature>
<evidence type="ECO:0000256" key="18">
    <source>
        <dbReference type="RuleBase" id="RU004175"/>
    </source>
</evidence>
<dbReference type="Proteomes" id="UP000054023">
    <property type="component" value="Unassembled WGS sequence"/>
</dbReference>
<feature type="binding site" evidence="12 15">
    <location>
        <position position="126"/>
    </location>
    <ligand>
        <name>NAD(+)</name>
        <dbReference type="ChEBI" id="CHEBI:57540"/>
    </ligand>
</feature>
<keyword evidence="21" id="KW-1185">Reference proteome</keyword>
<evidence type="ECO:0000256" key="16">
    <source>
        <dbReference type="PIRSR" id="PIRSR000099-3"/>
    </source>
</evidence>
<dbReference type="RefSeq" id="WP_058888203.1">
    <property type="nucleotide sequence ID" value="NZ_BAAAKT010000004.1"/>
</dbReference>
<dbReference type="AlphaFoldDB" id="A0A0W8IF42"/>
<evidence type="ECO:0000313" key="19">
    <source>
        <dbReference type="EMBL" id="KUG58520.1"/>
    </source>
</evidence>
<dbReference type="GO" id="GO:0000105">
    <property type="term" value="P:L-histidine biosynthetic process"/>
    <property type="evidence" value="ECO:0007669"/>
    <property type="project" value="UniProtKB-UniRule"/>
</dbReference>
<comment type="caution">
    <text evidence="19">The sequence shown here is derived from an EMBL/GenBank/DDBJ whole genome shotgun (WGS) entry which is preliminary data.</text>
</comment>
<evidence type="ECO:0000256" key="13">
    <source>
        <dbReference type="PIRNR" id="PIRNR000099"/>
    </source>
</evidence>
<keyword evidence="12" id="KW-0028">Amino-acid biosynthesis</keyword>
<sequence length="435" mass="45580">MLTLKDLRGRTIDAAAVLPRASQDISTTIETVAPILQNVRRNGVSALFEYSEKFDGVRPPSLRVPAEKLREAAEQLQPEVRAALQELILRARQVHDAQLPESSEVSPGPDARVLNRWAPIRRVGLYVPGGQAVYPSSVVMNVVPAQVAGVSSLAIASPPQADFGGLPHPSILGAAHLLGIEEVYAVGGAQAVAMFAYGAKDEAGQQVCPPVSLITGPGNIFVATAKRAVQGVVGIDSEAGPTEIMVLADEEAPAELIAADLISQAEHDALAAAVLVTPSMSLAEAVMTQVEQQAQETRHVDRVKQALSGAQSAVLVVDTMDQGVEIANAYGAEHLELMTRDDAGIVERIHNAGAVFVGAHTPVSLGDYCAGSNHVLPTGGASAYSSGLNVSSFLRSQQVIHYGREGLRAVADHVSALAQTEGLPAHGDAVQARFR</sequence>
<keyword evidence="8 12" id="KW-0560">Oxidoreductase</keyword>
<dbReference type="PIRSF" id="PIRSF000099">
    <property type="entry name" value="Histidinol_dh"/>
    <property type="match status" value="1"/>
</dbReference>
<dbReference type="PRINTS" id="PR00083">
    <property type="entry name" value="HOLDHDRGNASE"/>
</dbReference>
<feature type="binding site" evidence="12 16">
    <location>
        <position position="367"/>
    </location>
    <ligand>
        <name>substrate</name>
    </ligand>
</feature>
<dbReference type="HAMAP" id="MF_01024">
    <property type="entry name" value="HisD"/>
    <property type="match status" value="1"/>
</dbReference>
<feature type="binding site" evidence="12 16">
    <location>
        <position position="242"/>
    </location>
    <ligand>
        <name>substrate</name>
    </ligand>
</feature>
<dbReference type="GO" id="GO:0008270">
    <property type="term" value="F:zinc ion binding"/>
    <property type="evidence" value="ECO:0007669"/>
    <property type="project" value="UniProtKB-UniRule"/>
</dbReference>
<evidence type="ECO:0000256" key="5">
    <source>
        <dbReference type="ARBA" id="ARBA00016531"/>
    </source>
</evidence>
<evidence type="ECO:0000256" key="17">
    <source>
        <dbReference type="PIRSR" id="PIRSR000099-4"/>
    </source>
</evidence>
<dbReference type="NCBIfam" id="TIGR00069">
    <property type="entry name" value="hisD"/>
    <property type="match status" value="1"/>
</dbReference>
<keyword evidence="9 12" id="KW-0520">NAD</keyword>
<dbReference type="Gene3D" id="3.40.50.1980">
    <property type="entry name" value="Nitrogenase molybdenum iron protein domain"/>
    <property type="match status" value="2"/>
</dbReference>
<dbReference type="PROSITE" id="PS00611">
    <property type="entry name" value="HISOL_DEHYDROGENASE"/>
    <property type="match status" value="1"/>
</dbReference>
<feature type="binding site" evidence="12 16">
    <location>
        <position position="421"/>
    </location>
    <ligand>
        <name>substrate</name>
    </ligand>
</feature>
<keyword evidence="10 12" id="KW-0368">Histidine biosynthesis</keyword>
<comment type="catalytic activity">
    <reaction evidence="11 12">
        <text>L-histidinol + 2 NAD(+) + H2O = L-histidine + 2 NADH + 3 H(+)</text>
        <dbReference type="Rhea" id="RHEA:20641"/>
        <dbReference type="ChEBI" id="CHEBI:15377"/>
        <dbReference type="ChEBI" id="CHEBI:15378"/>
        <dbReference type="ChEBI" id="CHEBI:57540"/>
        <dbReference type="ChEBI" id="CHEBI:57595"/>
        <dbReference type="ChEBI" id="CHEBI:57699"/>
        <dbReference type="ChEBI" id="CHEBI:57945"/>
        <dbReference type="EC" id="1.1.1.23"/>
    </reaction>
</comment>
<dbReference type="EMBL" id="JACJIH010000001">
    <property type="protein sequence ID" value="MBA8921749.1"/>
    <property type="molecule type" value="Genomic_DNA"/>
</dbReference>
<feature type="binding site" evidence="12 17">
    <location>
        <position position="267"/>
    </location>
    <ligand>
        <name>Zn(2+)</name>
        <dbReference type="ChEBI" id="CHEBI:29105"/>
    </ligand>
</feature>
<evidence type="ECO:0000256" key="6">
    <source>
        <dbReference type="ARBA" id="ARBA00022723"/>
    </source>
</evidence>
<dbReference type="STRING" id="317018.AVL63_00010"/>
<evidence type="ECO:0000256" key="2">
    <source>
        <dbReference type="ARBA" id="ARBA00004940"/>
    </source>
</evidence>
<dbReference type="PANTHER" id="PTHR21256">
    <property type="entry name" value="HISTIDINOL DEHYDROGENASE HDH"/>
    <property type="match status" value="1"/>
</dbReference>
<evidence type="ECO:0000256" key="11">
    <source>
        <dbReference type="ARBA" id="ARBA00049489"/>
    </source>
</evidence>
<feature type="binding site" evidence="12 16">
    <location>
        <position position="264"/>
    </location>
    <ligand>
        <name>substrate</name>
    </ligand>
</feature>
<dbReference type="InterPro" id="IPR022695">
    <property type="entry name" value="Histidinol_DH_monofunct"/>
</dbReference>
<comment type="pathway">
    <text evidence="2 12">Amino-acid biosynthesis; L-histidine biosynthesis; L-histidine from 5-phospho-alpha-D-ribose 1-diphosphate: step 9/9.</text>
</comment>
<feature type="active site" description="Proton acceptor" evidence="12 14">
    <location>
        <position position="334"/>
    </location>
</feature>
<feature type="binding site" evidence="12 16">
    <location>
        <position position="426"/>
    </location>
    <ligand>
        <name>substrate</name>
    </ligand>
</feature>
<feature type="binding site" evidence="12 16">
    <location>
        <position position="267"/>
    </location>
    <ligand>
        <name>substrate</name>
    </ligand>
</feature>
<dbReference type="UniPathway" id="UPA00031">
    <property type="reaction ID" value="UER00014"/>
</dbReference>
<feature type="binding site" evidence="12 16">
    <location>
        <position position="334"/>
    </location>
    <ligand>
        <name>substrate</name>
    </ligand>
</feature>
<dbReference type="FunFam" id="3.40.50.1980:FF:000001">
    <property type="entry name" value="Histidinol dehydrogenase"/>
    <property type="match status" value="1"/>
</dbReference>
<dbReference type="EC" id="1.1.1.23" evidence="4 12"/>
<evidence type="ECO:0000256" key="7">
    <source>
        <dbReference type="ARBA" id="ARBA00022833"/>
    </source>
</evidence>
<dbReference type="PANTHER" id="PTHR21256:SF2">
    <property type="entry name" value="HISTIDINE BIOSYNTHESIS TRIFUNCTIONAL PROTEIN"/>
    <property type="match status" value="1"/>
</dbReference>
<dbReference type="EMBL" id="LQBM01000003">
    <property type="protein sequence ID" value="KUG58520.1"/>
    <property type="molecule type" value="Genomic_DNA"/>
</dbReference>
<accession>A0A0W8IF42</accession>